<dbReference type="PROSITE" id="PS51030">
    <property type="entry name" value="NUCLEAR_REC_DBD_2"/>
    <property type="match status" value="1"/>
</dbReference>
<dbReference type="PANTHER" id="PTHR45886:SF11">
    <property type="entry name" value="NUCLEAR HORMONE RECEPTOR FAMILY-RELATED"/>
    <property type="match status" value="1"/>
</dbReference>
<dbReference type="PANTHER" id="PTHR45886">
    <property type="entry name" value="NUCLEAR HORMONE RECEPTOR FAMILY-RELATED-RELATED"/>
    <property type="match status" value="1"/>
</dbReference>
<dbReference type="GO" id="GO:0003700">
    <property type="term" value="F:DNA-binding transcription factor activity"/>
    <property type="evidence" value="ECO:0007669"/>
    <property type="project" value="InterPro"/>
</dbReference>
<evidence type="ECO:0000256" key="2">
    <source>
        <dbReference type="ARBA" id="ARBA00022723"/>
    </source>
</evidence>
<sequence>MLASNQTCAVCERFTTEFNYGVPSCNACKIFFRRLITRTAPVKQCYIGEHCFTKSPITKKCTFCRFQKCIQVGMTLPSYLHFGELTKEKCIDSTIQKLILMEAHRKDLMANYYTSYLNPTIDEVIRLNKVEYTRKSQNHQMSFYNWAFHCCLVTVDFMKKFSFVNLLRFEDQKNLMKEFYIKLTVLINSKQSMSCGKEGMTFPDGSDVLPPTSSEWGISKISQNLENKVRCRLIGRLSELRITDEEYLLMCVLIFCNPNLSDVSKNGKILLTSYQNLYSSVLLQYCLLTYGKMGPSRFAELLGICQVIGIQYGDAIHYNVLVQLTKSRLDMKQLVRDGMVEAFLN</sequence>
<evidence type="ECO:0000313" key="14">
    <source>
        <dbReference type="WormBase" id="ZK6.5"/>
    </source>
</evidence>
<feature type="domain" description="NR LBD" evidence="11">
    <location>
        <begin position="116"/>
        <end position="345"/>
    </location>
</feature>
<keyword evidence="6" id="KW-0238">DNA-binding</keyword>
<keyword evidence="9" id="KW-0539">Nucleus</keyword>
<dbReference type="InterPro" id="IPR035500">
    <property type="entry name" value="NHR-like_dom_sf"/>
</dbReference>
<evidence type="ECO:0000256" key="9">
    <source>
        <dbReference type="ARBA" id="ARBA00023242"/>
    </source>
</evidence>
<dbReference type="InParanoid" id="O61868"/>
<dbReference type="Pfam" id="PF00105">
    <property type="entry name" value="zf-C4"/>
    <property type="match status" value="1"/>
</dbReference>
<dbReference type="Pfam" id="PF00104">
    <property type="entry name" value="Hormone_recep"/>
    <property type="match status" value="1"/>
</dbReference>
<protein>
    <submittedName>
        <fullName evidence="12">Nuclear Hormone Receptor family</fullName>
    </submittedName>
</protein>
<reference evidence="12 13" key="1">
    <citation type="journal article" date="1998" name="Science">
        <title>Genome sequence of the nematode C. elegans: a platform for investigating biology.</title>
        <authorList>
            <consortium name="The C. elegans sequencing consortium"/>
            <person name="Sulson J.E."/>
            <person name="Waterston R."/>
        </authorList>
    </citation>
    <scope>NUCLEOTIDE SEQUENCE [LARGE SCALE GENOMIC DNA]</scope>
    <source>
        <strain evidence="12 13">Bristol N2</strain>
    </source>
</reference>
<evidence type="ECO:0000256" key="6">
    <source>
        <dbReference type="ARBA" id="ARBA00023125"/>
    </source>
</evidence>
<evidence type="ECO:0000256" key="3">
    <source>
        <dbReference type="ARBA" id="ARBA00022771"/>
    </source>
</evidence>
<gene>
    <name evidence="12 14" type="primary">nhr-254</name>
    <name evidence="12" type="ORF">CELE_ZK6.5</name>
    <name evidence="14" type="ORF">ZK6.5</name>
</gene>
<dbReference type="PRINTS" id="PR00047">
    <property type="entry name" value="STROIDFINGER"/>
</dbReference>
<dbReference type="STRING" id="6239.ZK6.5.1"/>
<keyword evidence="3" id="KW-0863">Zinc-finger</keyword>
<dbReference type="PhylomeDB" id="O61868"/>
<evidence type="ECO:0000256" key="4">
    <source>
        <dbReference type="ARBA" id="ARBA00022833"/>
    </source>
</evidence>
<keyword evidence="13" id="KW-1185">Reference proteome</keyword>
<comment type="similarity">
    <text evidence="1">Belongs to the nuclear hormone receptor family.</text>
</comment>
<keyword evidence="4" id="KW-0862">Zinc</keyword>
<dbReference type="EMBL" id="BX284605">
    <property type="protein sequence ID" value="CCD74352.1"/>
    <property type="molecule type" value="Genomic_DNA"/>
</dbReference>
<dbReference type="OrthoDB" id="5834414at2759"/>
<dbReference type="KEGG" id="cel:CELE_ZK6.5"/>
<evidence type="ECO:0000256" key="7">
    <source>
        <dbReference type="ARBA" id="ARBA00023163"/>
    </source>
</evidence>
<dbReference type="CTD" id="191206"/>
<dbReference type="SMART" id="SM00399">
    <property type="entry name" value="ZnF_C4"/>
    <property type="match status" value="1"/>
</dbReference>
<evidence type="ECO:0000259" key="11">
    <source>
        <dbReference type="PROSITE" id="PS51843"/>
    </source>
</evidence>
<dbReference type="InterPro" id="IPR001628">
    <property type="entry name" value="Znf_hrmn_rcpt"/>
</dbReference>
<keyword evidence="7" id="KW-0804">Transcription</keyword>
<feature type="domain" description="Nuclear receptor" evidence="10">
    <location>
        <begin position="5"/>
        <end position="81"/>
    </location>
</feature>
<dbReference type="AlphaFoldDB" id="O61868"/>
<dbReference type="eggNOG" id="ENOG502THC0">
    <property type="taxonomic scope" value="Eukaryota"/>
</dbReference>
<dbReference type="InterPro" id="IPR000536">
    <property type="entry name" value="Nucl_hrmn_rcpt_lig-bd"/>
</dbReference>
<keyword evidence="2" id="KW-0479">Metal-binding</keyword>
<evidence type="ECO:0000256" key="8">
    <source>
        <dbReference type="ARBA" id="ARBA00023170"/>
    </source>
</evidence>
<evidence type="ECO:0000313" key="12">
    <source>
        <dbReference type="EMBL" id="CCD74352.1"/>
    </source>
</evidence>
<keyword evidence="5" id="KW-0805">Transcription regulation</keyword>
<dbReference type="GO" id="GO:0043565">
    <property type="term" value="F:sequence-specific DNA binding"/>
    <property type="evidence" value="ECO:0007669"/>
    <property type="project" value="InterPro"/>
</dbReference>
<evidence type="ECO:0000259" key="10">
    <source>
        <dbReference type="PROSITE" id="PS51030"/>
    </source>
</evidence>
<dbReference type="AGR" id="WB:WBGene00022640"/>
<dbReference type="SMART" id="SM00430">
    <property type="entry name" value="HOLI"/>
    <property type="match status" value="1"/>
</dbReference>
<dbReference type="Gene3D" id="1.10.565.10">
    <property type="entry name" value="Retinoid X Receptor"/>
    <property type="match status" value="1"/>
</dbReference>
<keyword evidence="8 12" id="KW-0675">Receptor</keyword>
<dbReference type="GO" id="GO:0008270">
    <property type="term" value="F:zinc ion binding"/>
    <property type="evidence" value="ECO:0007669"/>
    <property type="project" value="UniProtKB-KW"/>
</dbReference>
<dbReference type="RefSeq" id="NP_503187.2">
    <property type="nucleotide sequence ID" value="NM_070786.4"/>
</dbReference>
<accession>O61868</accession>
<evidence type="ECO:0000256" key="1">
    <source>
        <dbReference type="ARBA" id="ARBA00005993"/>
    </source>
</evidence>
<dbReference type="SUPFAM" id="SSF48508">
    <property type="entry name" value="Nuclear receptor ligand-binding domain"/>
    <property type="match status" value="1"/>
</dbReference>
<name>O61868_CAEEL</name>
<dbReference type="GeneID" id="191206"/>
<dbReference type="Proteomes" id="UP000001940">
    <property type="component" value="Chromosome V"/>
</dbReference>
<dbReference type="SUPFAM" id="SSF57716">
    <property type="entry name" value="Glucocorticoid receptor-like (DNA-binding domain)"/>
    <property type="match status" value="1"/>
</dbReference>
<dbReference type="PaxDb" id="6239-ZK6.5"/>
<dbReference type="PROSITE" id="PS51843">
    <property type="entry name" value="NR_LBD"/>
    <property type="match status" value="1"/>
</dbReference>
<dbReference type="Gene3D" id="3.30.50.10">
    <property type="entry name" value="Erythroid Transcription Factor GATA-1, subunit A"/>
    <property type="match status" value="1"/>
</dbReference>
<dbReference type="SMR" id="O61868"/>
<dbReference type="WormBase" id="ZK6.5">
    <property type="protein sequence ID" value="CE40002"/>
    <property type="gene ID" value="WBGene00022640"/>
    <property type="gene designation" value="nhr-254"/>
</dbReference>
<evidence type="ECO:0000256" key="5">
    <source>
        <dbReference type="ARBA" id="ARBA00023015"/>
    </source>
</evidence>
<dbReference type="FunCoup" id="O61868">
    <property type="interactions" value="3"/>
</dbReference>
<dbReference type="InterPro" id="IPR013088">
    <property type="entry name" value="Znf_NHR/GATA"/>
</dbReference>
<dbReference type="UCSC" id="ZK6.5">
    <property type="organism name" value="c. elegans"/>
</dbReference>
<evidence type="ECO:0000313" key="13">
    <source>
        <dbReference type="Proteomes" id="UP000001940"/>
    </source>
</evidence>
<organism evidence="12 13">
    <name type="scientific">Caenorhabditis elegans</name>
    <dbReference type="NCBI Taxonomy" id="6239"/>
    <lineage>
        <taxon>Eukaryota</taxon>
        <taxon>Metazoa</taxon>
        <taxon>Ecdysozoa</taxon>
        <taxon>Nematoda</taxon>
        <taxon>Chromadorea</taxon>
        <taxon>Rhabditida</taxon>
        <taxon>Rhabditina</taxon>
        <taxon>Rhabditomorpha</taxon>
        <taxon>Rhabditoidea</taxon>
        <taxon>Rhabditidae</taxon>
        <taxon>Peloderinae</taxon>
        <taxon>Caenorhabditis</taxon>
    </lineage>
</organism>
<proteinExistence type="inferred from homology"/>
<dbReference type="HOGENOM" id="CLU_007368_3_0_1"/>